<evidence type="ECO:0000313" key="2">
    <source>
        <dbReference type="EMBL" id="JAT20423.1"/>
    </source>
</evidence>
<dbReference type="EMBL" id="GEBQ01019554">
    <property type="protein sequence ID" value="JAT20423.1"/>
    <property type="molecule type" value="Transcribed_RNA"/>
</dbReference>
<protein>
    <submittedName>
        <fullName evidence="2">Uncharacterized protein</fullName>
    </submittedName>
</protein>
<feature type="compositionally biased region" description="Polar residues" evidence="1">
    <location>
        <begin position="86"/>
        <end position="95"/>
    </location>
</feature>
<feature type="compositionally biased region" description="Low complexity" evidence="1">
    <location>
        <begin position="69"/>
        <end position="85"/>
    </location>
</feature>
<feature type="compositionally biased region" description="Polar residues" evidence="1">
    <location>
        <begin position="1"/>
        <end position="17"/>
    </location>
</feature>
<evidence type="ECO:0000256" key="1">
    <source>
        <dbReference type="SAM" id="MobiDB-lite"/>
    </source>
</evidence>
<feature type="non-terminal residue" evidence="2">
    <location>
        <position position="1"/>
    </location>
</feature>
<feature type="region of interest" description="Disordered" evidence="1">
    <location>
        <begin position="1"/>
        <end position="131"/>
    </location>
</feature>
<reference evidence="2" key="1">
    <citation type="submission" date="2015-11" db="EMBL/GenBank/DDBJ databases">
        <title>De novo transcriptome assembly of four potential Pierce s Disease insect vectors from Arizona vineyards.</title>
        <authorList>
            <person name="Tassone E.E."/>
        </authorList>
    </citation>
    <scope>NUCLEOTIDE SEQUENCE</scope>
</reference>
<proteinExistence type="predicted"/>
<name>A0A1B6L9Q0_9HEMI</name>
<accession>A0A1B6L9Q0</accession>
<gene>
    <name evidence="2" type="ORF">g.20799</name>
</gene>
<organism evidence="2">
    <name type="scientific">Graphocephala atropunctata</name>
    <dbReference type="NCBI Taxonomy" id="36148"/>
    <lineage>
        <taxon>Eukaryota</taxon>
        <taxon>Metazoa</taxon>
        <taxon>Ecdysozoa</taxon>
        <taxon>Arthropoda</taxon>
        <taxon>Hexapoda</taxon>
        <taxon>Insecta</taxon>
        <taxon>Pterygota</taxon>
        <taxon>Neoptera</taxon>
        <taxon>Paraneoptera</taxon>
        <taxon>Hemiptera</taxon>
        <taxon>Auchenorrhyncha</taxon>
        <taxon>Membracoidea</taxon>
        <taxon>Cicadellidae</taxon>
        <taxon>Cicadellinae</taxon>
        <taxon>Cicadellini</taxon>
        <taxon>Graphocephala</taxon>
    </lineage>
</organism>
<feature type="compositionally biased region" description="Polar residues" evidence="1">
    <location>
        <begin position="37"/>
        <end position="48"/>
    </location>
</feature>
<dbReference type="AlphaFoldDB" id="A0A1B6L9Q0"/>
<sequence>LDSNFGSPTYEVTSVRYQSPKFPTYVPPPGAVYPGMPTTTTPVSSNPHDYSHQRVPDNPYKSSVQGQEYTSTTQQPSYNQQPPSNFNIVQPTSYENDLIFPDNPSLVPREEPGRNFVSPGRADESNRGFVDATTVRASKGHVPVPVDGDRRIIDGPTVSCGPGKKLTTNGQCRDIARK</sequence>